<dbReference type="Pfam" id="PF08924">
    <property type="entry name" value="Rv2525c_GlyHyd-like"/>
    <property type="match status" value="1"/>
</dbReference>
<proteinExistence type="predicted"/>
<evidence type="ECO:0000313" key="5">
    <source>
        <dbReference type="Proteomes" id="UP000658613"/>
    </source>
</evidence>
<accession>A0A931GVB4</accession>
<protein>
    <recommendedName>
        <fullName evidence="3">Rv2525c-like glycoside hydrolase-like domain-containing protein</fullName>
    </recommendedName>
</protein>
<dbReference type="EMBL" id="JADOUE010000001">
    <property type="protein sequence ID" value="MBG6121051.1"/>
    <property type="molecule type" value="Genomic_DNA"/>
</dbReference>
<feature type="domain" description="Rv2525c-like glycoside hydrolase-like" evidence="3">
    <location>
        <begin position="56"/>
        <end position="233"/>
    </location>
</feature>
<dbReference type="RefSeq" id="WP_290178177.1">
    <property type="nucleotide sequence ID" value="NZ_CP046980.1"/>
</dbReference>
<dbReference type="Proteomes" id="UP000658613">
    <property type="component" value="Unassembled WGS sequence"/>
</dbReference>
<dbReference type="InterPro" id="IPR017853">
    <property type="entry name" value="GH"/>
</dbReference>
<evidence type="ECO:0000256" key="1">
    <source>
        <dbReference type="SAM" id="MobiDB-lite"/>
    </source>
</evidence>
<feature type="chain" id="PRO_5038679308" description="Rv2525c-like glycoside hydrolase-like domain-containing protein" evidence="2">
    <location>
        <begin position="21"/>
        <end position="326"/>
    </location>
</feature>
<evidence type="ECO:0000256" key="2">
    <source>
        <dbReference type="SAM" id="SignalP"/>
    </source>
</evidence>
<dbReference type="InterPro" id="IPR015020">
    <property type="entry name" value="Rv2525c-like_Glyco_Hydro-like"/>
</dbReference>
<sequence>MNKNAYSRRGFLKAAGIATAAGTVGLAGAKLVPGAQAAPLGTILDYAVGVPSARSVKNAGHLGAIRYVSNRRPGTESWMTGKPVTLRETKDFAAYGLSTASIYQFGRANTADWLGGAASAAIHAPQAIALHKAAGGPTGRPIYIAIDDNPTIDQYTNQIRPYLRAFQTALFTAGYQAGVYGNYDTIQWCINDGIGTFYWQHDWGSRGRLHPRANIHQVGGLQTTIDGVTCDINRVYNRDWGQWKPGQSGTTLPQPGPGAVKPAPNSTPAPNSQPAPANPLGIPEGSSLPHFTGNPNTFSSEGASYLRSLTPQDLSNAAKFAQQFLK</sequence>
<organism evidence="4 5">
    <name type="scientific">Corynebacterium aquatimens</name>
    <dbReference type="NCBI Taxonomy" id="1190508"/>
    <lineage>
        <taxon>Bacteria</taxon>
        <taxon>Bacillati</taxon>
        <taxon>Actinomycetota</taxon>
        <taxon>Actinomycetes</taxon>
        <taxon>Mycobacteriales</taxon>
        <taxon>Corynebacteriaceae</taxon>
        <taxon>Corynebacterium</taxon>
    </lineage>
</organism>
<dbReference type="InterPro" id="IPR006311">
    <property type="entry name" value="TAT_signal"/>
</dbReference>
<feature type="compositionally biased region" description="Pro residues" evidence="1">
    <location>
        <begin position="265"/>
        <end position="277"/>
    </location>
</feature>
<reference evidence="4" key="1">
    <citation type="submission" date="2020-11" db="EMBL/GenBank/DDBJ databases">
        <title>Sequencing the genomes of 1000 actinobacteria strains.</title>
        <authorList>
            <person name="Klenk H.-P."/>
        </authorList>
    </citation>
    <scope>NUCLEOTIDE SEQUENCE</scope>
    <source>
        <strain evidence="4">DSM 45632</strain>
    </source>
</reference>
<dbReference type="Gene3D" id="3.20.20.80">
    <property type="entry name" value="Glycosidases"/>
    <property type="match status" value="1"/>
</dbReference>
<evidence type="ECO:0000313" key="4">
    <source>
        <dbReference type="EMBL" id="MBG6121051.1"/>
    </source>
</evidence>
<dbReference type="InterPro" id="IPR019546">
    <property type="entry name" value="TAT_signal_bac_arc"/>
</dbReference>
<dbReference type="NCBIfam" id="TIGR01409">
    <property type="entry name" value="TAT_signal_seq"/>
    <property type="match status" value="1"/>
</dbReference>
<dbReference type="SUPFAM" id="SSF51445">
    <property type="entry name" value="(Trans)glycosidases"/>
    <property type="match status" value="1"/>
</dbReference>
<feature type="region of interest" description="Disordered" evidence="1">
    <location>
        <begin position="241"/>
        <end position="296"/>
    </location>
</feature>
<comment type="caution">
    <text evidence="4">The sequence shown here is derived from an EMBL/GenBank/DDBJ whole genome shotgun (WGS) entry which is preliminary data.</text>
</comment>
<feature type="signal peptide" evidence="2">
    <location>
        <begin position="1"/>
        <end position="20"/>
    </location>
</feature>
<keyword evidence="5" id="KW-1185">Reference proteome</keyword>
<dbReference type="PROSITE" id="PS51318">
    <property type="entry name" value="TAT"/>
    <property type="match status" value="1"/>
</dbReference>
<gene>
    <name evidence="4" type="ORF">IW254_000020</name>
</gene>
<dbReference type="AlphaFoldDB" id="A0A931GVB4"/>
<keyword evidence="2" id="KW-0732">Signal</keyword>
<name>A0A931GVB4_9CORY</name>
<evidence type="ECO:0000259" key="3">
    <source>
        <dbReference type="Pfam" id="PF08924"/>
    </source>
</evidence>